<dbReference type="KEGG" id="mag:amb1504"/>
<dbReference type="STRING" id="342108.amb1504"/>
<gene>
    <name evidence="1" type="ordered locus">amb1504</name>
</gene>
<dbReference type="HOGENOM" id="CLU_2382711_0_0_5"/>
<organism evidence="1 2">
    <name type="scientific">Paramagnetospirillum magneticum (strain ATCC 700264 / AMB-1)</name>
    <name type="common">Magnetospirillum magneticum</name>
    <dbReference type="NCBI Taxonomy" id="342108"/>
    <lineage>
        <taxon>Bacteria</taxon>
        <taxon>Pseudomonadati</taxon>
        <taxon>Pseudomonadota</taxon>
        <taxon>Alphaproteobacteria</taxon>
        <taxon>Rhodospirillales</taxon>
        <taxon>Magnetospirillaceae</taxon>
        <taxon>Paramagnetospirillum</taxon>
    </lineage>
</organism>
<evidence type="ECO:0000313" key="2">
    <source>
        <dbReference type="Proteomes" id="UP000007058"/>
    </source>
</evidence>
<sequence length="94" mass="10460">MSITRRVIRANRESWRSNCQARTSSPEERRASRAYCGWVNFSPGKAAVREVAARVARMAFAGQGDDLEAIMCRPFDLAPAGAFRAGPPPDDRQY</sequence>
<reference evidence="1 2" key="1">
    <citation type="journal article" date="2005" name="DNA Res.">
        <title>Complete genome sequence of the facultative anaerobic magnetotactic bacterium Magnetospirillum sp. strain AMB-1.</title>
        <authorList>
            <person name="Matsunaga T."/>
            <person name="Okamura Y."/>
            <person name="Fukuda Y."/>
            <person name="Wahyudi A.T."/>
            <person name="Murase Y."/>
            <person name="Takeyama H."/>
        </authorList>
    </citation>
    <scope>NUCLEOTIDE SEQUENCE [LARGE SCALE GENOMIC DNA]</scope>
    <source>
        <strain evidence="2">ATCC 700264 / AMB-1</strain>
    </source>
</reference>
<dbReference type="Proteomes" id="UP000007058">
    <property type="component" value="Chromosome"/>
</dbReference>
<protein>
    <submittedName>
        <fullName evidence="1">Uncharacterized protein</fullName>
    </submittedName>
</protein>
<name>Q2W766_PARM1</name>
<dbReference type="EMBL" id="AP007255">
    <property type="protein sequence ID" value="BAE50309.1"/>
    <property type="molecule type" value="Genomic_DNA"/>
</dbReference>
<proteinExistence type="predicted"/>
<dbReference type="AlphaFoldDB" id="Q2W766"/>
<keyword evidence="2" id="KW-1185">Reference proteome</keyword>
<evidence type="ECO:0000313" key="1">
    <source>
        <dbReference type="EMBL" id="BAE50309.1"/>
    </source>
</evidence>
<accession>Q2W766</accession>